<dbReference type="RefSeq" id="WP_036731589.1">
    <property type="nucleotide sequence ID" value="NZ_FNNA01000006.1"/>
</dbReference>
<reference evidence="2" key="1">
    <citation type="submission" date="2016-10" db="EMBL/GenBank/DDBJ databases">
        <authorList>
            <person name="Varghese N."/>
            <person name="Submissions S."/>
        </authorList>
    </citation>
    <scope>NUCLEOTIDE SEQUENCE [LARGE SCALE GENOMIC DNA]</scope>
    <source>
        <strain evidence="2">DSM 29303</strain>
    </source>
</reference>
<dbReference type="Proteomes" id="UP000182944">
    <property type="component" value="Unassembled WGS sequence"/>
</dbReference>
<accession>A0A1H3BRH6</accession>
<protein>
    <submittedName>
        <fullName evidence="1">Uncharacterized protein</fullName>
    </submittedName>
</protein>
<keyword evidence="2" id="KW-1185">Reference proteome</keyword>
<sequence>MSPNNVTRQQATYVLRPRIPTVAGAGSLQVILCTTAPRAARRIATIFTLRSSAEFDDMIERRLTPAEAKSLLDGVVRDELEPAGAYCAVRVGRPTDDEATERREDMAHGLALRLLADGGIGAQLTDTARQRLAVDGYDAPLIEHVGRCLDLQRTVEETPAVTATLTRRLTGLLGEPPSELMLREARRLPMWGRSAAPMATDKLAAQESDLAAEAVENLLSAVSEVGTAARGLNHRSNSDQDRYPAASVHGSFSRKGICPVKVSAEPDPKDRRILKGPVLQDLPAYNPDLVAVARSMAGRKQTRGRVADRTAHQIGATARLFSEAAGIRDVREVTQARLARFIEAMAQLPPLYRKAPSSGA</sequence>
<gene>
    <name evidence="1" type="ORF">SAMN05444276_106125</name>
</gene>
<dbReference type="AlphaFoldDB" id="A0A1H3BRH6"/>
<proteinExistence type="predicted"/>
<dbReference type="STRING" id="1545044.SAMN05444276_106125"/>
<organism evidence="1 2">
    <name type="scientific">Paracoccus sanguinis</name>
    <dbReference type="NCBI Taxonomy" id="1545044"/>
    <lineage>
        <taxon>Bacteria</taxon>
        <taxon>Pseudomonadati</taxon>
        <taxon>Pseudomonadota</taxon>
        <taxon>Alphaproteobacteria</taxon>
        <taxon>Rhodobacterales</taxon>
        <taxon>Paracoccaceae</taxon>
        <taxon>Paracoccus</taxon>
    </lineage>
</organism>
<evidence type="ECO:0000313" key="1">
    <source>
        <dbReference type="EMBL" id="SDX44355.1"/>
    </source>
</evidence>
<dbReference type="OrthoDB" id="7222937at2"/>
<name>A0A1H3BRH6_9RHOB</name>
<evidence type="ECO:0000313" key="2">
    <source>
        <dbReference type="Proteomes" id="UP000182944"/>
    </source>
</evidence>
<dbReference type="EMBL" id="FNNA01000006">
    <property type="protein sequence ID" value="SDX44355.1"/>
    <property type="molecule type" value="Genomic_DNA"/>
</dbReference>